<feature type="compositionally biased region" description="Polar residues" evidence="14">
    <location>
        <begin position="306"/>
        <end position="326"/>
    </location>
</feature>
<dbReference type="FunFam" id="2.10.110.10:FF:000042">
    <property type="entry name" value="lipoma-preferred partner isoform X1"/>
    <property type="match status" value="1"/>
</dbReference>
<keyword evidence="5" id="KW-0963">Cytoplasm</keyword>
<feature type="compositionally biased region" description="Polar residues" evidence="14">
    <location>
        <begin position="423"/>
        <end position="438"/>
    </location>
</feature>
<comment type="similarity">
    <text evidence="4">Belongs to the zyxin/ajuba family.</text>
</comment>
<proteinExistence type="inferred from homology"/>
<dbReference type="EMBL" id="JAGEUA010000007">
    <property type="protein sequence ID" value="KAL0970299.1"/>
    <property type="molecule type" value="Genomic_DNA"/>
</dbReference>
<dbReference type="SUPFAM" id="SSF57716">
    <property type="entry name" value="Glucocorticoid receptor-like (DNA-binding domain)"/>
    <property type="match status" value="3"/>
</dbReference>
<keyword evidence="11 13" id="KW-0440">LIM domain</keyword>
<evidence type="ECO:0000256" key="4">
    <source>
        <dbReference type="ARBA" id="ARBA00009611"/>
    </source>
</evidence>
<keyword evidence="12" id="KW-0539">Nucleus</keyword>
<dbReference type="SMART" id="SM00132">
    <property type="entry name" value="LIM"/>
    <property type="match status" value="3"/>
</dbReference>
<dbReference type="GO" id="GO:0070161">
    <property type="term" value="C:anchoring junction"/>
    <property type="evidence" value="ECO:0007669"/>
    <property type="project" value="UniProtKB-SubCell"/>
</dbReference>
<evidence type="ECO:0000256" key="7">
    <source>
        <dbReference type="ARBA" id="ARBA00022737"/>
    </source>
</evidence>
<organism evidence="16 17">
    <name type="scientific">Umbra pygmaea</name>
    <name type="common">Eastern mudminnow</name>
    <dbReference type="NCBI Taxonomy" id="75934"/>
    <lineage>
        <taxon>Eukaryota</taxon>
        <taxon>Metazoa</taxon>
        <taxon>Chordata</taxon>
        <taxon>Craniata</taxon>
        <taxon>Vertebrata</taxon>
        <taxon>Euteleostomi</taxon>
        <taxon>Actinopterygii</taxon>
        <taxon>Neopterygii</taxon>
        <taxon>Teleostei</taxon>
        <taxon>Protacanthopterygii</taxon>
        <taxon>Esociformes</taxon>
        <taxon>Umbridae</taxon>
        <taxon>Umbra</taxon>
    </lineage>
</organism>
<evidence type="ECO:0000256" key="1">
    <source>
        <dbReference type="ARBA" id="ARBA00004123"/>
    </source>
</evidence>
<dbReference type="AlphaFoldDB" id="A0ABD0WF49"/>
<dbReference type="PROSITE" id="PS50023">
    <property type="entry name" value="LIM_DOMAIN_2"/>
    <property type="match status" value="3"/>
</dbReference>
<dbReference type="CDD" id="cd09357">
    <property type="entry name" value="LIM3_Zyxin_like"/>
    <property type="match status" value="1"/>
</dbReference>
<evidence type="ECO:0000256" key="8">
    <source>
        <dbReference type="ARBA" id="ARBA00022833"/>
    </source>
</evidence>
<evidence type="ECO:0000256" key="11">
    <source>
        <dbReference type="ARBA" id="ARBA00023038"/>
    </source>
</evidence>
<evidence type="ECO:0000256" key="5">
    <source>
        <dbReference type="ARBA" id="ARBA00022490"/>
    </source>
</evidence>
<feature type="compositionally biased region" description="Polar residues" evidence="14">
    <location>
        <begin position="364"/>
        <end position="384"/>
    </location>
</feature>
<keyword evidence="7" id="KW-0677">Repeat</keyword>
<dbReference type="FunFam" id="2.10.110.10:FF:000047">
    <property type="entry name" value="lipoma-preferred partner isoform X1"/>
    <property type="match status" value="1"/>
</dbReference>
<comment type="caution">
    <text evidence="16">The sequence shown here is derived from an EMBL/GenBank/DDBJ whole genome shotgun (WGS) entry which is preliminary data.</text>
</comment>
<keyword evidence="10" id="KW-0965">Cell junction</keyword>
<dbReference type="GO" id="GO:0005634">
    <property type="term" value="C:nucleus"/>
    <property type="evidence" value="ECO:0007669"/>
    <property type="project" value="UniProtKB-SubCell"/>
</dbReference>
<evidence type="ECO:0000313" key="17">
    <source>
        <dbReference type="Proteomes" id="UP001557470"/>
    </source>
</evidence>
<keyword evidence="8 13" id="KW-0862">Zinc</keyword>
<dbReference type="CDD" id="cd09350">
    <property type="entry name" value="LIM1_TRIP6"/>
    <property type="match status" value="1"/>
</dbReference>
<dbReference type="GO" id="GO:0046872">
    <property type="term" value="F:metal ion binding"/>
    <property type="evidence" value="ECO:0007669"/>
    <property type="project" value="UniProtKB-KW"/>
</dbReference>
<dbReference type="Gene3D" id="2.10.110.10">
    <property type="entry name" value="Cysteine Rich Protein"/>
    <property type="match status" value="3"/>
</dbReference>
<dbReference type="GO" id="GO:0005737">
    <property type="term" value="C:cytoplasm"/>
    <property type="evidence" value="ECO:0007669"/>
    <property type="project" value="UniProtKB-SubCell"/>
</dbReference>
<evidence type="ECO:0000313" key="16">
    <source>
        <dbReference type="EMBL" id="KAL0970299.1"/>
    </source>
</evidence>
<evidence type="ECO:0000256" key="13">
    <source>
        <dbReference type="PROSITE-ProRule" id="PRU00125"/>
    </source>
</evidence>
<feature type="domain" description="LIM zinc-binding" evidence="15">
    <location>
        <begin position="557"/>
        <end position="615"/>
    </location>
</feature>
<keyword evidence="6 13" id="KW-0479">Metal-binding</keyword>
<feature type="region of interest" description="Disordered" evidence="14">
    <location>
        <begin position="202"/>
        <end position="478"/>
    </location>
</feature>
<dbReference type="GO" id="GO:0007155">
    <property type="term" value="P:cell adhesion"/>
    <property type="evidence" value="ECO:0007669"/>
    <property type="project" value="UniProtKB-KW"/>
</dbReference>
<reference evidence="16 17" key="1">
    <citation type="submission" date="2024-06" db="EMBL/GenBank/DDBJ databases">
        <authorList>
            <person name="Pan Q."/>
            <person name="Wen M."/>
            <person name="Jouanno E."/>
            <person name="Zahm M."/>
            <person name="Klopp C."/>
            <person name="Cabau C."/>
            <person name="Louis A."/>
            <person name="Berthelot C."/>
            <person name="Parey E."/>
            <person name="Roest Crollius H."/>
            <person name="Montfort J."/>
            <person name="Robinson-Rechavi M."/>
            <person name="Bouchez O."/>
            <person name="Lampietro C."/>
            <person name="Lopez Roques C."/>
            <person name="Donnadieu C."/>
            <person name="Postlethwait J."/>
            <person name="Bobe J."/>
            <person name="Verreycken H."/>
            <person name="Guiguen Y."/>
        </authorList>
    </citation>
    <scope>NUCLEOTIDE SEQUENCE [LARGE SCALE GENOMIC DNA]</scope>
    <source>
        <strain evidence="16">Up_M1</strain>
        <tissue evidence="16">Testis</tissue>
    </source>
</reference>
<comment type="subcellular location">
    <subcellularLocation>
        <location evidence="2">Cell junction</location>
    </subcellularLocation>
    <subcellularLocation>
        <location evidence="3">Cytoplasm</location>
    </subcellularLocation>
    <subcellularLocation>
        <location evidence="1">Nucleus</location>
    </subcellularLocation>
</comment>
<evidence type="ECO:0000256" key="6">
    <source>
        <dbReference type="ARBA" id="ARBA00022723"/>
    </source>
</evidence>
<dbReference type="PANTHER" id="PTHR24207">
    <property type="entry name" value="ZYX102 PROTEIN"/>
    <property type="match status" value="1"/>
</dbReference>
<feature type="domain" description="LIM zinc-binding" evidence="15">
    <location>
        <begin position="617"/>
        <end position="677"/>
    </location>
</feature>
<name>A0ABD0WF49_UMBPY</name>
<evidence type="ECO:0000256" key="3">
    <source>
        <dbReference type="ARBA" id="ARBA00004496"/>
    </source>
</evidence>
<dbReference type="PANTHER" id="PTHR24207:SF0">
    <property type="entry name" value="LIPOMA-PREFERRED PARTNER"/>
    <property type="match status" value="1"/>
</dbReference>
<dbReference type="Proteomes" id="UP001557470">
    <property type="component" value="Unassembled WGS sequence"/>
</dbReference>
<feature type="compositionally biased region" description="Polar residues" evidence="14">
    <location>
        <begin position="207"/>
        <end position="218"/>
    </location>
</feature>
<evidence type="ECO:0000256" key="2">
    <source>
        <dbReference type="ARBA" id="ARBA00004282"/>
    </source>
</evidence>
<evidence type="ECO:0000259" key="15">
    <source>
        <dbReference type="PROSITE" id="PS50023"/>
    </source>
</evidence>
<accession>A0ABD0WF49</accession>
<keyword evidence="17" id="KW-1185">Reference proteome</keyword>
<dbReference type="Pfam" id="PF00412">
    <property type="entry name" value="LIM"/>
    <property type="match status" value="3"/>
</dbReference>
<feature type="region of interest" description="Disordered" evidence="14">
    <location>
        <begin position="119"/>
        <end position="144"/>
    </location>
</feature>
<protein>
    <recommendedName>
        <fullName evidence="15">LIM zinc-binding domain-containing protein</fullName>
    </recommendedName>
</protein>
<dbReference type="InterPro" id="IPR001781">
    <property type="entry name" value="Znf_LIM"/>
</dbReference>
<gene>
    <name evidence="16" type="ORF">UPYG_G00240030</name>
</gene>
<sequence length="756" mass="83719">MQAHTGTGLSICWNSPYGWEWFYLPASRLSLLLNQRNPDMSGPTWLPPRTLGSPERHVPQMSHSGPAMYRQSPKAVSSDPRPKYGVYDQNGGVMATRFIATGPTGGPIQQQHQEDTGFHHKTNDHYYQPPPSHGPKDERSWNPNMDSYELMHRVPPEKPGGHNSNIDAEIDSLTSMLADLDSHPQNSSQLYDNVPYNHHISGDRYTLSAQPGASSQGRPSMGYPPYPHSQYQSTARYPTDPHQGRRYSPQPDSTYAQVSKPYPQPDSSYAQVSKPYPQPDSTYAQVSKPPQPDSTYAQVSKPYPQPDSSYTQVSKPYPQPDSTYAQVSKPYPQPDSTYAQVSKPYPQPDSTYAQVSKPYPQPDGTYTQVSKPYPQPDSTYTQVSKPYPQPDGTYTQVSKPYPQPVPASYTTASTPTGPRFSVQVKTAQPVTYSQTGRQAEQAYTPPPPRQHASRPLPQNQASPQGWYPAQPTSQAQELNSEMGYKTATPGSAGRVNQGPTHNRGQEIHLSGSALAPSSAYQPIKQGAAGPRQEEELDRLTKKLVYDMNHPPTEEYFGRCARCGDNVLGDGSGCIAMEQVFHVECFTCITCHARLRGKPFYALDKKSYCESCYISTLERCSKCSKPILDRILRAMGKAYHPHCFNCVVCGCCLDGVPFTVDATSQIHCIDDFHRKFAPRCSVCGQAIMPEPGQEETVRIVALDRSFHVNCYVCEECGLLLSSEGEGRGCYPLDGHILCKGCSARRIQDLSAKISTDC</sequence>
<evidence type="ECO:0000256" key="12">
    <source>
        <dbReference type="ARBA" id="ARBA00023242"/>
    </source>
</evidence>
<evidence type="ECO:0000256" key="9">
    <source>
        <dbReference type="ARBA" id="ARBA00022889"/>
    </source>
</evidence>
<feature type="domain" description="LIM zinc-binding" evidence="15">
    <location>
        <begin position="678"/>
        <end position="747"/>
    </location>
</feature>
<evidence type="ECO:0000256" key="14">
    <source>
        <dbReference type="SAM" id="MobiDB-lite"/>
    </source>
</evidence>
<feature type="region of interest" description="Disordered" evidence="14">
    <location>
        <begin position="43"/>
        <end position="82"/>
    </location>
</feature>
<evidence type="ECO:0000256" key="10">
    <source>
        <dbReference type="ARBA" id="ARBA00022949"/>
    </source>
</evidence>
<keyword evidence="9" id="KW-0130">Cell adhesion</keyword>
<dbReference type="FunFam" id="2.10.110.10:FF:000027">
    <property type="entry name" value="lipoma-preferred partner isoform X1"/>
    <property type="match status" value="1"/>
</dbReference>